<evidence type="ECO:0000313" key="1">
    <source>
        <dbReference type="EMBL" id="MST80292.1"/>
    </source>
</evidence>
<evidence type="ECO:0000313" key="2">
    <source>
        <dbReference type="Proteomes" id="UP000452141"/>
    </source>
</evidence>
<organism evidence="1 2">
    <name type="scientific">Lactobacillus equicursoris</name>
    <dbReference type="NCBI Taxonomy" id="420645"/>
    <lineage>
        <taxon>Bacteria</taxon>
        <taxon>Bacillati</taxon>
        <taxon>Bacillota</taxon>
        <taxon>Bacilli</taxon>
        <taxon>Lactobacillales</taxon>
        <taxon>Lactobacillaceae</taxon>
        <taxon>Lactobacillus</taxon>
    </lineage>
</organism>
<dbReference type="Proteomes" id="UP000452141">
    <property type="component" value="Unassembled WGS sequence"/>
</dbReference>
<accession>A0A844FQ42</accession>
<dbReference type="EMBL" id="VUMW01000023">
    <property type="protein sequence ID" value="MST80292.1"/>
    <property type="molecule type" value="Genomic_DNA"/>
</dbReference>
<dbReference type="RefSeq" id="WP_154487151.1">
    <property type="nucleotide sequence ID" value="NZ_VUMW01000023.1"/>
</dbReference>
<comment type="caution">
    <text evidence="1">The sequence shown here is derived from an EMBL/GenBank/DDBJ whole genome shotgun (WGS) entry which is preliminary data.</text>
</comment>
<sequence length="132" mass="15480">MTDKQSMIAVQEKDNTITSLLLDRDGELAKAGKTLLDHYQDYERVLRLVNLGDLKTLGDSPEKSYAYARDGHDDLIKENYPDIEVFDRATDFQDDYLDYCYLYCKFEGEFMWLVRDCSADDRQFKPLKDLLK</sequence>
<gene>
    <name evidence="1" type="ORF">FYJ61_07490</name>
</gene>
<reference evidence="1 2" key="1">
    <citation type="submission" date="2019-08" db="EMBL/GenBank/DDBJ databases">
        <title>In-depth cultivation of the pig gut microbiome towards novel bacterial diversity and tailored functional studies.</title>
        <authorList>
            <person name="Wylensek D."/>
            <person name="Hitch T.C.A."/>
            <person name="Clavel T."/>
        </authorList>
    </citation>
    <scope>NUCLEOTIDE SEQUENCE [LARGE SCALE GENOMIC DNA]</scope>
    <source>
        <strain evidence="1 2">WCA-470BD-2E</strain>
    </source>
</reference>
<name>A0A844FQ42_9LACO</name>
<proteinExistence type="predicted"/>
<protein>
    <submittedName>
        <fullName evidence="1">Uncharacterized protein</fullName>
    </submittedName>
</protein>
<dbReference type="AlphaFoldDB" id="A0A844FQ42"/>